<organism evidence="4 5">
    <name type="scientific">Flexivirga aerilata</name>
    <dbReference type="NCBI Taxonomy" id="1656889"/>
    <lineage>
        <taxon>Bacteria</taxon>
        <taxon>Bacillati</taxon>
        <taxon>Actinomycetota</taxon>
        <taxon>Actinomycetes</taxon>
        <taxon>Micrococcales</taxon>
        <taxon>Dermacoccaceae</taxon>
        <taxon>Flexivirga</taxon>
    </lineage>
</organism>
<evidence type="ECO:0000256" key="3">
    <source>
        <dbReference type="SAM" id="Phobius"/>
    </source>
</evidence>
<dbReference type="AlphaFoldDB" id="A0A849AED3"/>
<sequence>MTQQTHAHRRTIGLAVCVLLVVAGIVACLWAVKHRYQESATPPAPSSAASPAAGSTSPPDSTGPSAGPSAATEGFPPSRSGSGPAGSPAAKTPAAKTTVAKPVSVQLPSIGVSSELLHLGLQKDGTVAVPSFADVMKAAWFTGSPAPGADGPAVIEGHVTGPKGPGVFYKLGSIRVGDDVRVTQAGGRTLTFRVYKTERYPKNQFPTGVVYGNTPGPELRVITCGGTFDASTGHFRDNTVVYARLV</sequence>
<dbReference type="InterPro" id="IPR042001">
    <property type="entry name" value="Sortase_F"/>
</dbReference>
<dbReference type="InterPro" id="IPR023365">
    <property type="entry name" value="Sortase_dom-sf"/>
</dbReference>
<keyword evidence="3" id="KW-0812">Transmembrane</keyword>
<dbReference type="EMBL" id="JABENB010000001">
    <property type="protein sequence ID" value="NNG38163.1"/>
    <property type="molecule type" value="Genomic_DNA"/>
</dbReference>
<dbReference type="NCBIfam" id="NF033748">
    <property type="entry name" value="class_F_sortase"/>
    <property type="match status" value="1"/>
</dbReference>
<dbReference type="Gene3D" id="2.40.260.10">
    <property type="entry name" value="Sortase"/>
    <property type="match status" value="1"/>
</dbReference>
<keyword evidence="5" id="KW-1185">Reference proteome</keyword>
<comment type="caution">
    <text evidence="4">The sequence shown here is derived from an EMBL/GenBank/DDBJ whole genome shotgun (WGS) entry which is preliminary data.</text>
</comment>
<keyword evidence="3" id="KW-1133">Transmembrane helix</keyword>
<dbReference type="CDD" id="cd05829">
    <property type="entry name" value="Sortase_F"/>
    <property type="match status" value="1"/>
</dbReference>
<keyword evidence="3" id="KW-0472">Membrane</keyword>
<feature type="transmembrane region" description="Helical" evidence="3">
    <location>
        <begin position="12"/>
        <end position="32"/>
    </location>
</feature>
<protein>
    <submittedName>
        <fullName evidence="4">Class F sortase</fullName>
    </submittedName>
</protein>
<keyword evidence="1" id="KW-0378">Hydrolase</keyword>
<evidence type="ECO:0000256" key="1">
    <source>
        <dbReference type="ARBA" id="ARBA00022801"/>
    </source>
</evidence>
<evidence type="ECO:0000313" key="4">
    <source>
        <dbReference type="EMBL" id="NNG38163.1"/>
    </source>
</evidence>
<dbReference type="Pfam" id="PF04203">
    <property type="entry name" value="Sortase"/>
    <property type="match status" value="1"/>
</dbReference>
<gene>
    <name evidence="4" type="ORF">HJ588_02600</name>
</gene>
<dbReference type="InterPro" id="IPR005754">
    <property type="entry name" value="Sortase"/>
</dbReference>
<evidence type="ECO:0000313" key="5">
    <source>
        <dbReference type="Proteomes" id="UP000557772"/>
    </source>
</evidence>
<dbReference type="SUPFAM" id="SSF63817">
    <property type="entry name" value="Sortase"/>
    <property type="match status" value="1"/>
</dbReference>
<dbReference type="RefSeq" id="WP_171151671.1">
    <property type="nucleotide sequence ID" value="NZ_JABENB010000001.1"/>
</dbReference>
<dbReference type="GO" id="GO:0016787">
    <property type="term" value="F:hydrolase activity"/>
    <property type="evidence" value="ECO:0007669"/>
    <property type="project" value="UniProtKB-KW"/>
</dbReference>
<proteinExistence type="predicted"/>
<feature type="compositionally biased region" description="Low complexity" evidence="2">
    <location>
        <begin position="46"/>
        <end position="97"/>
    </location>
</feature>
<feature type="region of interest" description="Disordered" evidence="2">
    <location>
        <begin position="39"/>
        <end position="97"/>
    </location>
</feature>
<name>A0A849AED3_9MICO</name>
<dbReference type="Proteomes" id="UP000557772">
    <property type="component" value="Unassembled WGS sequence"/>
</dbReference>
<accession>A0A849AED3</accession>
<evidence type="ECO:0000256" key="2">
    <source>
        <dbReference type="SAM" id="MobiDB-lite"/>
    </source>
</evidence>
<reference evidence="4 5" key="1">
    <citation type="submission" date="2020-05" db="EMBL/GenBank/DDBJ databases">
        <title>Flexivirga sp. ID2601S isolated from air conditioner.</title>
        <authorList>
            <person name="Kim D.H."/>
        </authorList>
    </citation>
    <scope>NUCLEOTIDE SEQUENCE [LARGE SCALE GENOMIC DNA]</scope>
    <source>
        <strain evidence="4 5">ID2601S</strain>
    </source>
</reference>